<evidence type="ECO:0000256" key="7">
    <source>
        <dbReference type="HAMAP-Rule" id="MF_00631"/>
    </source>
</evidence>
<dbReference type="GO" id="GO:0051301">
    <property type="term" value="P:cell division"/>
    <property type="evidence" value="ECO:0007669"/>
    <property type="project" value="UniProtKB-UniRule"/>
</dbReference>
<evidence type="ECO:0000313" key="10">
    <source>
        <dbReference type="Proteomes" id="UP000577956"/>
    </source>
</evidence>
<reference evidence="9 10" key="1">
    <citation type="submission" date="2020-07" db="EMBL/GenBank/DDBJ databases">
        <title>Sequencing the genomes of 1000 actinobacteria strains.</title>
        <authorList>
            <person name="Klenk H.-P."/>
        </authorList>
    </citation>
    <scope>NUCLEOTIDE SEQUENCE [LARGE SCALE GENOMIC DNA]</scope>
    <source>
        <strain evidence="9 10">DSM 24482</strain>
    </source>
</reference>
<keyword evidence="4 7" id="KW-1133">Transmembrane helix</keyword>
<dbReference type="RefSeq" id="WP_373367007.1">
    <property type="nucleotide sequence ID" value="NZ_BAABFI010000001.1"/>
</dbReference>
<evidence type="ECO:0000256" key="1">
    <source>
        <dbReference type="ARBA" id="ARBA00022475"/>
    </source>
</evidence>
<feature type="transmembrane region" description="Helical" evidence="7">
    <location>
        <begin position="67"/>
        <end position="86"/>
    </location>
</feature>
<dbReference type="HAMAP" id="MF_00631">
    <property type="entry name" value="CrgA"/>
    <property type="match status" value="1"/>
</dbReference>
<comment type="subcellular location">
    <subcellularLocation>
        <location evidence="7">Cell membrane</location>
        <topology evidence="7">Multi-pass membrane protein</topology>
    </subcellularLocation>
</comment>
<keyword evidence="2 7" id="KW-0132">Cell division</keyword>
<dbReference type="GO" id="GO:0005886">
    <property type="term" value="C:plasma membrane"/>
    <property type="evidence" value="ECO:0007669"/>
    <property type="project" value="UniProtKB-SubCell"/>
</dbReference>
<organism evidence="9 10">
    <name type="scientific">Cellulomonas oligotrophica</name>
    <dbReference type="NCBI Taxonomy" id="931536"/>
    <lineage>
        <taxon>Bacteria</taxon>
        <taxon>Bacillati</taxon>
        <taxon>Actinomycetota</taxon>
        <taxon>Actinomycetes</taxon>
        <taxon>Micrococcales</taxon>
        <taxon>Cellulomonadaceae</taxon>
        <taxon>Cellulomonas</taxon>
    </lineage>
</organism>
<dbReference type="InterPro" id="IPR009619">
    <property type="entry name" value="CrgA"/>
</dbReference>
<dbReference type="EMBL" id="JACCBK010000001">
    <property type="protein sequence ID" value="NYD86675.1"/>
    <property type="molecule type" value="Genomic_DNA"/>
</dbReference>
<sequence length="87" mass="9616">MRSTAVPESKSRKKATYTPPPTKASAPKPLPRWFLPTSLGLMIFGLVWLVTTYLTSTAYPVAALGQWNLAVGFGFIIVGFGMLTRWR</sequence>
<evidence type="ECO:0000256" key="8">
    <source>
        <dbReference type="SAM" id="MobiDB-lite"/>
    </source>
</evidence>
<protein>
    <recommendedName>
        <fullName evidence="7">Cell division protein CrgA</fullName>
    </recommendedName>
</protein>
<name>A0A7Y9JZW3_9CELL</name>
<evidence type="ECO:0000256" key="6">
    <source>
        <dbReference type="ARBA" id="ARBA00023306"/>
    </source>
</evidence>
<evidence type="ECO:0000256" key="5">
    <source>
        <dbReference type="ARBA" id="ARBA00023136"/>
    </source>
</evidence>
<feature type="transmembrane region" description="Helical" evidence="7">
    <location>
        <begin position="33"/>
        <end position="55"/>
    </location>
</feature>
<gene>
    <name evidence="7" type="primary">crgA</name>
    <name evidence="9" type="ORF">BKA21_002224</name>
</gene>
<proteinExistence type="inferred from homology"/>
<dbReference type="Pfam" id="PF06781">
    <property type="entry name" value="CrgA"/>
    <property type="match status" value="1"/>
</dbReference>
<comment type="function">
    <text evidence="7">Involved in cell division.</text>
</comment>
<comment type="caution">
    <text evidence="9">The sequence shown here is derived from an EMBL/GenBank/DDBJ whole genome shotgun (WGS) entry which is preliminary data.</text>
</comment>
<accession>A0A7Y9JZW3</accession>
<keyword evidence="5 7" id="KW-0472">Membrane</keyword>
<evidence type="ECO:0000313" key="9">
    <source>
        <dbReference type="EMBL" id="NYD86675.1"/>
    </source>
</evidence>
<dbReference type="Proteomes" id="UP000577956">
    <property type="component" value="Unassembled WGS sequence"/>
</dbReference>
<feature type="region of interest" description="Disordered" evidence="8">
    <location>
        <begin position="1"/>
        <end position="27"/>
    </location>
</feature>
<keyword evidence="3 7" id="KW-0812">Transmembrane</keyword>
<evidence type="ECO:0000256" key="3">
    <source>
        <dbReference type="ARBA" id="ARBA00022692"/>
    </source>
</evidence>
<keyword evidence="6 7" id="KW-0131">Cell cycle</keyword>
<keyword evidence="1 7" id="KW-1003">Cell membrane</keyword>
<evidence type="ECO:0000256" key="2">
    <source>
        <dbReference type="ARBA" id="ARBA00022618"/>
    </source>
</evidence>
<evidence type="ECO:0000256" key="4">
    <source>
        <dbReference type="ARBA" id="ARBA00022989"/>
    </source>
</evidence>
<dbReference type="AlphaFoldDB" id="A0A7Y9JZW3"/>
<comment type="similarity">
    <text evidence="7">Belongs to the CrgA family.</text>
</comment>